<organism evidence="3 4">
    <name type="scientific">Ramlibacter lithotrophicus</name>
    <dbReference type="NCBI Taxonomy" id="2606681"/>
    <lineage>
        <taxon>Bacteria</taxon>
        <taxon>Pseudomonadati</taxon>
        <taxon>Pseudomonadota</taxon>
        <taxon>Betaproteobacteria</taxon>
        <taxon>Burkholderiales</taxon>
        <taxon>Comamonadaceae</taxon>
        <taxon>Ramlibacter</taxon>
    </lineage>
</organism>
<dbReference type="SUPFAM" id="SSF53850">
    <property type="entry name" value="Periplasmic binding protein-like II"/>
    <property type="match status" value="1"/>
</dbReference>
<proteinExistence type="inferred from homology"/>
<dbReference type="Proteomes" id="UP000521868">
    <property type="component" value="Unassembled WGS sequence"/>
</dbReference>
<feature type="signal peptide" evidence="2">
    <location>
        <begin position="1"/>
        <end position="24"/>
    </location>
</feature>
<evidence type="ECO:0000256" key="2">
    <source>
        <dbReference type="SAM" id="SignalP"/>
    </source>
</evidence>
<dbReference type="Gene3D" id="3.40.190.10">
    <property type="entry name" value="Periplasmic binding protein-like II"/>
    <property type="match status" value="1"/>
</dbReference>
<dbReference type="CDD" id="cd13577">
    <property type="entry name" value="PBP2_BugE_Glu"/>
    <property type="match status" value="1"/>
</dbReference>
<dbReference type="Pfam" id="PF03401">
    <property type="entry name" value="TctC"/>
    <property type="match status" value="1"/>
</dbReference>
<dbReference type="InterPro" id="IPR042100">
    <property type="entry name" value="Bug_dom1"/>
</dbReference>
<evidence type="ECO:0000313" key="3">
    <source>
        <dbReference type="EMBL" id="NKE68447.1"/>
    </source>
</evidence>
<accession>A0A7X6DJR3</accession>
<dbReference type="PANTHER" id="PTHR42928">
    <property type="entry name" value="TRICARBOXYLATE-BINDING PROTEIN"/>
    <property type="match status" value="1"/>
</dbReference>
<gene>
    <name evidence="3" type="ORF">RAMLITH_21755</name>
</gene>
<protein>
    <submittedName>
        <fullName evidence="3">Tripartite tricarboxylate transporter substrate binding protein BugE</fullName>
    </submittedName>
</protein>
<evidence type="ECO:0000313" key="4">
    <source>
        <dbReference type="Proteomes" id="UP000521868"/>
    </source>
</evidence>
<evidence type="ECO:0000256" key="1">
    <source>
        <dbReference type="ARBA" id="ARBA00006987"/>
    </source>
</evidence>
<dbReference type="Gene3D" id="3.40.190.150">
    <property type="entry name" value="Bordetella uptake gene, domain 1"/>
    <property type="match status" value="1"/>
</dbReference>
<dbReference type="PIRSF" id="PIRSF017082">
    <property type="entry name" value="YflP"/>
    <property type="match status" value="1"/>
</dbReference>
<feature type="chain" id="PRO_5031373851" evidence="2">
    <location>
        <begin position="25"/>
        <end position="326"/>
    </location>
</feature>
<dbReference type="EMBL" id="VTOX01000010">
    <property type="protein sequence ID" value="NKE68447.1"/>
    <property type="molecule type" value="Genomic_DNA"/>
</dbReference>
<comment type="caution">
    <text evidence="3">The sequence shown here is derived from an EMBL/GenBank/DDBJ whole genome shotgun (WGS) entry which is preliminary data.</text>
</comment>
<name>A0A7X6DJR3_9BURK</name>
<dbReference type="AlphaFoldDB" id="A0A7X6DJR3"/>
<keyword evidence="2" id="KW-0732">Signal</keyword>
<dbReference type="InterPro" id="IPR005064">
    <property type="entry name" value="BUG"/>
</dbReference>
<reference evidence="3 4" key="1">
    <citation type="journal article" date="2020" name="Nature">
        <title>Bacterial chemolithoautotrophy via manganese oxidation.</title>
        <authorList>
            <person name="Yu H."/>
            <person name="Leadbetter J.R."/>
        </authorList>
    </citation>
    <scope>NUCLEOTIDE SEQUENCE [LARGE SCALE GENOMIC DNA]</scope>
    <source>
        <strain evidence="3 4">RBP-1</strain>
    </source>
</reference>
<comment type="similarity">
    <text evidence="1">Belongs to the UPF0065 (bug) family.</text>
</comment>
<dbReference type="RefSeq" id="WP_168109564.1">
    <property type="nucleotide sequence ID" value="NZ_VTOX01000010.1"/>
</dbReference>
<dbReference type="PANTHER" id="PTHR42928:SF5">
    <property type="entry name" value="BLR1237 PROTEIN"/>
    <property type="match status" value="1"/>
</dbReference>
<keyword evidence="4" id="KW-1185">Reference proteome</keyword>
<sequence>MNTRHFLQAVACAAALAAAGGASAQPSFPDRPIKLVVPFAPGGSTDLAARLIAEYGSRELGQPVVVENKAGAGGSLGMEFVARSKADGYTLGMATVSTHGANPAVYGSKLKYDPVKDFAPITNVATTPSVFAVHPKNPAKTMKEFVALAKANPGKYSFGSPGTGSLGHANIAHFAALAKIDLLHVPYKGAGQAMNDALAGQVDAITDNLPSALPNIKAGRLRALAVLSETRSPALPDVPTYGELGFPQMGGGGWFGVVAPAGTPPEVVAKLNAAFHKAMKNPEFAKKMDESGAKLIPGTPAEFGKQIQQAMERYQRVSQMARIALD</sequence>